<evidence type="ECO:0000313" key="3">
    <source>
        <dbReference type="Proteomes" id="UP000269289"/>
    </source>
</evidence>
<feature type="compositionally biased region" description="Polar residues" evidence="1">
    <location>
        <begin position="81"/>
        <end position="100"/>
    </location>
</feature>
<comment type="caution">
    <text evidence="2">The sequence shown here is derived from an EMBL/GenBank/DDBJ whole genome shotgun (WGS) entry which is preliminary data.</text>
</comment>
<protein>
    <submittedName>
        <fullName evidence="2">Uncharacterized protein</fullName>
    </submittedName>
</protein>
<evidence type="ECO:0000256" key="1">
    <source>
        <dbReference type="SAM" id="MobiDB-lite"/>
    </source>
</evidence>
<gene>
    <name evidence="2" type="ORF">EBM89_16350</name>
</gene>
<feature type="region of interest" description="Disordered" evidence="1">
    <location>
        <begin position="73"/>
        <end position="100"/>
    </location>
</feature>
<name>A0A3M2IZB2_9CELL</name>
<sequence length="100" mass="10765">MNGTRAACMPVMMIRDIRPPSRMPEKTPPWVSSQFRPPEIWSPMMAPSGPSATRVIGPTTTMLTSGTTLRCSAAGSHRLSSRSTQDSAHTASSDGITVYE</sequence>
<keyword evidence="3" id="KW-1185">Reference proteome</keyword>
<reference evidence="2 3" key="1">
    <citation type="submission" date="2018-10" db="EMBL/GenBank/DDBJ databases">
        <title>Isolation, diversity and antifungal activity of actinobacteria from wheat.</title>
        <authorList>
            <person name="Han C."/>
        </authorList>
    </citation>
    <scope>NUCLEOTIDE SEQUENCE [LARGE SCALE GENOMIC DNA]</scope>
    <source>
        <strain evidence="2 3">NEAU-YY56</strain>
    </source>
</reference>
<dbReference type="EMBL" id="RFFI01000109">
    <property type="protein sequence ID" value="RMI05146.1"/>
    <property type="molecule type" value="Genomic_DNA"/>
</dbReference>
<organism evidence="2 3">
    <name type="scientific">Cellulomonas triticagri</name>
    <dbReference type="NCBI Taxonomy" id="2483352"/>
    <lineage>
        <taxon>Bacteria</taxon>
        <taxon>Bacillati</taxon>
        <taxon>Actinomycetota</taxon>
        <taxon>Actinomycetes</taxon>
        <taxon>Micrococcales</taxon>
        <taxon>Cellulomonadaceae</taxon>
        <taxon>Cellulomonas</taxon>
    </lineage>
</organism>
<accession>A0A3M2IZB2</accession>
<dbReference type="AlphaFoldDB" id="A0A3M2IZB2"/>
<dbReference type="Proteomes" id="UP000269289">
    <property type="component" value="Unassembled WGS sequence"/>
</dbReference>
<evidence type="ECO:0000313" key="2">
    <source>
        <dbReference type="EMBL" id="RMI05146.1"/>
    </source>
</evidence>
<proteinExistence type="predicted"/>